<sequence>MDPAPPAPSTSFWVDSTLTESCNGRSKIRVDVWTPARVAVGPRAAVICLHGGGWILGQGTDCSRWAGAVMGALDAVVFSINYRLAPYHPFPVPIEDTVDAILQIAKRACQFGIDPDHMILSGFSAGASTALSSWIILQDPGSFGYKLPFPAPQIRGLVLFYPVLDWTISRPEKRKSCSRPDLTLSKALTDLIDACYIYPCIARKERTDIRLSPGLMPGDLIQQLPPIHLCLCEYDMLLAEGQRFAARLEAQGKAHSLRVVMGEKHGWDCPPPMWPKESVAVEYGEATQAMAAWLCREHDSDNASMRSARTSRLSIPRPSALLISRSKSCET</sequence>
<dbReference type="OrthoDB" id="433474at2759"/>
<gene>
    <name evidence="3" type="ORF">ESCO_005225</name>
</gene>
<dbReference type="Pfam" id="PF07859">
    <property type="entry name" value="Abhydrolase_3"/>
    <property type="match status" value="1"/>
</dbReference>
<feature type="domain" description="Alpha/beta hydrolase fold-3" evidence="2">
    <location>
        <begin position="46"/>
        <end position="267"/>
    </location>
</feature>
<dbReference type="GO" id="GO:0016787">
    <property type="term" value="F:hydrolase activity"/>
    <property type="evidence" value="ECO:0007669"/>
    <property type="project" value="UniProtKB-KW"/>
</dbReference>
<dbReference type="AlphaFoldDB" id="A0A0M9VVX8"/>
<dbReference type="InterPro" id="IPR050300">
    <property type="entry name" value="GDXG_lipolytic_enzyme"/>
</dbReference>
<accession>A0A0M9VVX8</accession>
<reference evidence="3 4" key="1">
    <citation type="submission" date="2015-07" db="EMBL/GenBank/DDBJ databases">
        <title>The genome of the fungus Escovopsis weberi, a specialized disease agent of ant agriculture.</title>
        <authorList>
            <person name="de Man T.J."/>
            <person name="Stajich J.E."/>
            <person name="Kubicek C.P."/>
            <person name="Chenthamara K."/>
            <person name="Atanasova L."/>
            <person name="Druzhinina I.S."/>
            <person name="Birnbaum S."/>
            <person name="Barribeau S.M."/>
            <person name="Teiling C."/>
            <person name="Suen G."/>
            <person name="Currie C."/>
            <person name="Gerardo N.M."/>
        </authorList>
    </citation>
    <scope>NUCLEOTIDE SEQUENCE [LARGE SCALE GENOMIC DNA]</scope>
</reference>
<evidence type="ECO:0000256" key="1">
    <source>
        <dbReference type="ARBA" id="ARBA00022801"/>
    </source>
</evidence>
<dbReference type="PANTHER" id="PTHR48081:SF8">
    <property type="entry name" value="ALPHA_BETA HYDROLASE FOLD-3 DOMAIN-CONTAINING PROTEIN-RELATED"/>
    <property type="match status" value="1"/>
</dbReference>
<proteinExistence type="predicted"/>
<dbReference type="SUPFAM" id="SSF53474">
    <property type="entry name" value="alpha/beta-Hydrolases"/>
    <property type="match status" value="1"/>
</dbReference>
<keyword evidence="4" id="KW-1185">Reference proteome</keyword>
<dbReference type="Gene3D" id="3.40.50.1820">
    <property type="entry name" value="alpha/beta hydrolase"/>
    <property type="match status" value="1"/>
</dbReference>
<evidence type="ECO:0000259" key="2">
    <source>
        <dbReference type="Pfam" id="PF07859"/>
    </source>
</evidence>
<dbReference type="EMBL" id="LGSR01000008">
    <property type="protein sequence ID" value="KOS21475.1"/>
    <property type="molecule type" value="Genomic_DNA"/>
</dbReference>
<protein>
    <submittedName>
        <fullName evidence="3">Arylacetamide deacetylase</fullName>
    </submittedName>
</protein>
<organism evidence="3 4">
    <name type="scientific">Escovopsis weberi</name>
    <dbReference type="NCBI Taxonomy" id="150374"/>
    <lineage>
        <taxon>Eukaryota</taxon>
        <taxon>Fungi</taxon>
        <taxon>Dikarya</taxon>
        <taxon>Ascomycota</taxon>
        <taxon>Pezizomycotina</taxon>
        <taxon>Sordariomycetes</taxon>
        <taxon>Hypocreomycetidae</taxon>
        <taxon>Hypocreales</taxon>
        <taxon>Hypocreaceae</taxon>
        <taxon>Escovopsis</taxon>
    </lineage>
</organism>
<name>A0A0M9VVX8_ESCWE</name>
<evidence type="ECO:0000313" key="4">
    <source>
        <dbReference type="Proteomes" id="UP000053831"/>
    </source>
</evidence>
<dbReference type="PANTHER" id="PTHR48081">
    <property type="entry name" value="AB HYDROLASE SUPERFAMILY PROTEIN C4A8.06C"/>
    <property type="match status" value="1"/>
</dbReference>
<keyword evidence="1" id="KW-0378">Hydrolase</keyword>
<evidence type="ECO:0000313" key="3">
    <source>
        <dbReference type="EMBL" id="KOS21475.1"/>
    </source>
</evidence>
<dbReference type="Proteomes" id="UP000053831">
    <property type="component" value="Unassembled WGS sequence"/>
</dbReference>
<dbReference type="STRING" id="150374.A0A0M9VVX8"/>
<dbReference type="InterPro" id="IPR013094">
    <property type="entry name" value="AB_hydrolase_3"/>
</dbReference>
<comment type="caution">
    <text evidence="3">The sequence shown here is derived from an EMBL/GenBank/DDBJ whole genome shotgun (WGS) entry which is preliminary data.</text>
</comment>
<dbReference type="InterPro" id="IPR029058">
    <property type="entry name" value="AB_hydrolase_fold"/>
</dbReference>